<feature type="compositionally biased region" description="Basic and acidic residues" evidence="1">
    <location>
        <begin position="63"/>
        <end position="76"/>
    </location>
</feature>
<feature type="compositionally biased region" description="Basic and acidic residues" evidence="1">
    <location>
        <begin position="14"/>
        <end position="29"/>
    </location>
</feature>
<feature type="compositionally biased region" description="Polar residues" evidence="1">
    <location>
        <begin position="126"/>
        <end position="155"/>
    </location>
</feature>
<name>A0A139A3S9_GONPJ</name>
<sequence>MNRHRQRTCQDALLRIEESAGLDKTKTSEQDIEAPPSSPVGGENLQSHSGTSNIIPSGASGEASERRPPESRRSSDDAGQPWTPPDLPAAQEDTHLPSNPDESPYDTRSSTFLTTSSTFLAFVPPISTSTEFPRHPTGTSNTVLRDSASSASTIS</sequence>
<dbReference type="Proteomes" id="UP000070544">
    <property type="component" value="Unassembled WGS sequence"/>
</dbReference>
<organism evidence="2 3">
    <name type="scientific">Gonapodya prolifera (strain JEL478)</name>
    <name type="common">Monoblepharis prolifera</name>
    <dbReference type="NCBI Taxonomy" id="1344416"/>
    <lineage>
        <taxon>Eukaryota</taxon>
        <taxon>Fungi</taxon>
        <taxon>Fungi incertae sedis</taxon>
        <taxon>Chytridiomycota</taxon>
        <taxon>Chytridiomycota incertae sedis</taxon>
        <taxon>Monoblepharidomycetes</taxon>
        <taxon>Monoblepharidales</taxon>
        <taxon>Gonapodyaceae</taxon>
        <taxon>Gonapodya</taxon>
    </lineage>
</organism>
<protein>
    <submittedName>
        <fullName evidence="2">Uncharacterized protein</fullName>
    </submittedName>
</protein>
<dbReference type="EMBL" id="KQ965802">
    <property type="protein sequence ID" value="KXS11440.1"/>
    <property type="molecule type" value="Genomic_DNA"/>
</dbReference>
<evidence type="ECO:0000313" key="3">
    <source>
        <dbReference type="Proteomes" id="UP000070544"/>
    </source>
</evidence>
<feature type="region of interest" description="Disordered" evidence="1">
    <location>
        <begin position="1"/>
        <end position="110"/>
    </location>
</feature>
<evidence type="ECO:0000256" key="1">
    <source>
        <dbReference type="SAM" id="MobiDB-lite"/>
    </source>
</evidence>
<keyword evidence="3" id="KW-1185">Reference proteome</keyword>
<feature type="region of interest" description="Disordered" evidence="1">
    <location>
        <begin position="125"/>
        <end position="155"/>
    </location>
</feature>
<gene>
    <name evidence="2" type="ORF">M427DRAFT_60676</name>
</gene>
<accession>A0A139A3S9</accession>
<feature type="compositionally biased region" description="Polar residues" evidence="1">
    <location>
        <begin position="44"/>
        <end position="55"/>
    </location>
</feature>
<dbReference type="AlphaFoldDB" id="A0A139A3S9"/>
<proteinExistence type="predicted"/>
<reference evidence="2 3" key="1">
    <citation type="journal article" date="2015" name="Genome Biol. Evol.">
        <title>Phylogenomic analyses indicate that early fungi evolved digesting cell walls of algal ancestors of land plants.</title>
        <authorList>
            <person name="Chang Y."/>
            <person name="Wang S."/>
            <person name="Sekimoto S."/>
            <person name="Aerts A.L."/>
            <person name="Choi C."/>
            <person name="Clum A."/>
            <person name="LaButti K.M."/>
            <person name="Lindquist E.A."/>
            <person name="Yee Ngan C."/>
            <person name="Ohm R.A."/>
            <person name="Salamov A.A."/>
            <person name="Grigoriev I.V."/>
            <person name="Spatafora J.W."/>
            <person name="Berbee M.L."/>
        </authorList>
    </citation>
    <scope>NUCLEOTIDE SEQUENCE [LARGE SCALE GENOMIC DNA]</scope>
    <source>
        <strain evidence="2 3">JEL478</strain>
    </source>
</reference>
<evidence type="ECO:0000313" key="2">
    <source>
        <dbReference type="EMBL" id="KXS11440.1"/>
    </source>
</evidence>